<feature type="transmembrane region" description="Helical" evidence="1">
    <location>
        <begin position="81"/>
        <end position="100"/>
    </location>
</feature>
<gene>
    <name evidence="2" type="ORF">UFOPK3401_01145</name>
</gene>
<feature type="transmembrane region" description="Helical" evidence="1">
    <location>
        <begin position="30"/>
        <end position="51"/>
    </location>
</feature>
<keyword evidence="1" id="KW-0472">Membrane</keyword>
<feature type="transmembrane region" description="Helical" evidence="1">
    <location>
        <begin position="112"/>
        <end position="130"/>
    </location>
</feature>
<accession>A0A6J7E2T7</accession>
<reference evidence="2" key="1">
    <citation type="submission" date="2020-05" db="EMBL/GenBank/DDBJ databases">
        <authorList>
            <person name="Chiriac C."/>
            <person name="Salcher M."/>
            <person name="Ghai R."/>
            <person name="Kavagutti S V."/>
        </authorList>
    </citation>
    <scope>NUCLEOTIDE SEQUENCE</scope>
</reference>
<sequence length="144" mass="15570">MHHNYVEIRHSEGISMHIQLAQSTSTGGGLGSFIGILIVYLIACVPLALVYKKANESPVAAFIPIWNTIVLLKIVGKPIWWLLLLLIPIVNLIVVIILYIELAQCFSKGTGFAIGLIFLSWIFLLILGAGDATYRGPAGTAQAA</sequence>
<dbReference type="AlphaFoldDB" id="A0A6J7E2T7"/>
<evidence type="ECO:0000256" key="1">
    <source>
        <dbReference type="SAM" id="Phobius"/>
    </source>
</evidence>
<keyword evidence="1" id="KW-0812">Transmembrane</keyword>
<organism evidence="2">
    <name type="scientific">freshwater metagenome</name>
    <dbReference type="NCBI Taxonomy" id="449393"/>
    <lineage>
        <taxon>unclassified sequences</taxon>
        <taxon>metagenomes</taxon>
        <taxon>ecological metagenomes</taxon>
    </lineage>
</organism>
<proteinExistence type="predicted"/>
<name>A0A6J7E2T7_9ZZZZ</name>
<dbReference type="EMBL" id="CAFBLM010000056">
    <property type="protein sequence ID" value="CAB4877101.1"/>
    <property type="molecule type" value="Genomic_DNA"/>
</dbReference>
<keyword evidence="1" id="KW-1133">Transmembrane helix</keyword>
<dbReference type="InterPro" id="IPR043739">
    <property type="entry name" value="DUF5684"/>
</dbReference>
<evidence type="ECO:0000313" key="2">
    <source>
        <dbReference type="EMBL" id="CAB4877101.1"/>
    </source>
</evidence>
<protein>
    <submittedName>
        <fullName evidence="2">Unannotated protein</fullName>
    </submittedName>
</protein>
<dbReference type="Pfam" id="PF18936">
    <property type="entry name" value="DUF5684"/>
    <property type="match status" value="1"/>
</dbReference>